<feature type="region of interest" description="Disordered" evidence="2">
    <location>
        <begin position="107"/>
        <end position="128"/>
    </location>
</feature>
<evidence type="ECO:0000313" key="4">
    <source>
        <dbReference type="EMBL" id="CAL4102199.1"/>
    </source>
</evidence>
<dbReference type="EMBL" id="CAXKWB010011691">
    <property type="protein sequence ID" value="CAL4102199.1"/>
    <property type="molecule type" value="Genomic_DNA"/>
</dbReference>
<evidence type="ECO:0000256" key="1">
    <source>
        <dbReference type="SAM" id="Coils"/>
    </source>
</evidence>
<dbReference type="Pfam" id="PF08524">
    <property type="entry name" value="rRNA_processing"/>
    <property type="match status" value="1"/>
</dbReference>
<evidence type="ECO:0000256" key="2">
    <source>
        <dbReference type="SAM" id="MobiDB-lite"/>
    </source>
</evidence>
<evidence type="ECO:0000313" key="5">
    <source>
        <dbReference type="Proteomes" id="UP001497623"/>
    </source>
</evidence>
<feature type="compositionally biased region" description="Basic and acidic residues" evidence="2">
    <location>
        <begin position="9"/>
        <end position="34"/>
    </location>
</feature>
<name>A0AAV2QZ25_MEGNR</name>
<keyword evidence="5" id="KW-1185">Reference proteome</keyword>
<feature type="compositionally biased region" description="Basic and acidic residues" evidence="2">
    <location>
        <begin position="65"/>
        <end position="85"/>
    </location>
</feature>
<proteinExistence type="predicted"/>
<dbReference type="InterPro" id="IPR013730">
    <property type="entry name" value="Fyv7/TAP26"/>
</dbReference>
<organism evidence="3 5">
    <name type="scientific">Meganyctiphanes norvegica</name>
    <name type="common">Northern krill</name>
    <name type="synonym">Thysanopoda norvegica</name>
    <dbReference type="NCBI Taxonomy" id="48144"/>
    <lineage>
        <taxon>Eukaryota</taxon>
        <taxon>Metazoa</taxon>
        <taxon>Ecdysozoa</taxon>
        <taxon>Arthropoda</taxon>
        <taxon>Crustacea</taxon>
        <taxon>Multicrustacea</taxon>
        <taxon>Malacostraca</taxon>
        <taxon>Eumalacostraca</taxon>
        <taxon>Eucarida</taxon>
        <taxon>Euphausiacea</taxon>
        <taxon>Euphausiidae</taxon>
        <taxon>Meganyctiphanes</taxon>
    </lineage>
</organism>
<dbReference type="Proteomes" id="UP001497623">
    <property type="component" value="Unassembled WGS sequence"/>
</dbReference>
<evidence type="ECO:0000313" key="3">
    <source>
        <dbReference type="EMBL" id="CAL4102198.1"/>
    </source>
</evidence>
<feature type="region of interest" description="Disordered" evidence="2">
    <location>
        <begin position="1"/>
        <end position="34"/>
    </location>
</feature>
<evidence type="ECO:0008006" key="6">
    <source>
        <dbReference type="Google" id="ProtNLM"/>
    </source>
</evidence>
<gene>
    <name evidence="3" type="ORF">MNOR_LOCUS17203</name>
    <name evidence="4" type="ORF">MNOR_LOCUS17204</name>
</gene>
<feature type="region of interest" description="Disordered" evidence="2">
    <location>
        <begin position="65"/>
        <end position="89"/>
    </location>
</feature>
<dbReference type="EMBL" id="CAXKWB010011691">
    <property type="protein sequence ID" value="CAL4102198.1"/>
    <property type="molecule type" value="Genomic_DNA"/>
</dbReference>
<feature type="coiled-coil region" evidence="1">
    <location>
        <begin position="138"/>
        <end position="175"/>
    </location>
</feature>
<keyword evidence="1" id="KW-0175">Coiled coil</keyword>
<reference evidence="3 5" key="1">
    <citation type="submission" date="2024-05" db="EMBL/GenBank/DDBJ databases">
        <authorList>
            <person name="Wallberg A."/>
        </authorList>
    </citation>
    <scope>NUCLEOTIDE SEQUENCE [LARGE SCALE GENOMIC DNA]</scope>
</reference>
<comment type="caution">
    <text evidence="3">The sequence shown here is derived from an EMBL/GenBank/DDBJ whole genome shotgun (WGS) entry which is preliminary data.</text>
</comment>
<accession>A0AAV2QZ25</accession>
<protein>
    <recommendedName>
        <fullName evidence="6">Thyroid transcription factor 1-associated protein 26</fullName>
    </recommendedName>
</protein>
<sequence>MKHKGNGVGEKRTKDGGNSRKMQGVDREHKFNKREYLKHKFQNNFGTRQEGHGLALLQKKKVMLRYDRDKKREEQRSRKQNEHRLLFKGGQHLAECDLEAEKDFPLFNQEKTTKDEDDSEVKTSSIKPRKLSKFKKAEAEYQKKQDEKQMRIEAANERQINIETAKNKYKEKRLERYKKLNQRTKKGQPVMKGRIELMLQKLQEDINKNS</sequence>
<dbReference type="AlphaFoldDB" id="A0AAV2QZ25"/>